<keyword evidence="2" id="KW-0813">Transport</keyword>
<gene>
    <name evidence="10" type="ORF">OSTQU699_LOCUS4063</name>
</gene>
<evidence type="ECO:0000256" key="3">
    <source>
        <dbReference type="ARBA" id="ARBA00022449"/>
    </source>
</evidence>
<keyword evidence="7 8" id="KW-0472">Membrane</keyword>
<feature type="transmembrane region" description="Helical" evidence="8">
    <location>
        <begin position="115"/>
        <end position="139"/>
    </location>
</feature>
<evidence type="ECO:0000256" key="7">
    <source>
        <dbReference type="ARBA" id="ARBA00023136"/>
    </source>
</evidence>
<dbReference type="PANTHER" id="PTHR31503">
    <property type="entry name" value="VACUOLAR CALCIUM ION TRANSPORTER"/>
    <property type="match status" value="1"/>
</dbReference>
<evidence type="ECO:0000256" key="4">
    <source>
        <dbReference type="ARBA" id="ARBA00022692"/>
    </source>
</evidence>
<feature type="transmembrane region" description="Helical" evidence="8">
    <location>
        <begin position="43"/>
        <end position="61"/>
    </location>
</feature>
<keyword evidence="11" id="KW-1185">Reference proteome</keyword>
<dbReference type="InterPro" id="IPR004837">
    <property type="entry name" value="NaCa_Exmemb"/>
</dbReference>
<dbReference type="Gene3D" id="1.20.1420.30">
    <property type="entry name" value="NCX, central ion-binding region"/>
    <property type="match status" value="1"/>
</dbReference>
<dbReference type="GO" id="GO:0006874">
    <property type="term" value="P:intracellular calcium ion homeostasis"/>
    <property type="evidence" value="ECO:0007669"/>
    <property type="project" value="TreeGrafter"/>
</dbReference>
<feature type="domain" description="Sodium/calcium exchanger membrane region" evidence="9">
    <location>
        <begin position="47"/>
        <end position="144"/>
    </location>
</feature>
<dbReference type="Proteomes" id="UP000708148">
    <property type="component" value="Unassembled WGS sequence"/>
</dbReference>
<evidence type="ECO:0000256" key="6">
    <source>
        <dbReference type="ARBA" id="ARBA00023065"/>
    </source>
</evidence>
<dbReference type="PANTHER" id="PTHR31503:SF22">
    <property type="entry name" value="VACUOLAR CALCIUM ION TRANSPORTER"/>
    <property type="match status" value="1"/>
</dbReference>
<feature type="transmembrane region" description="Helical" evidence="8">
    <location>
        <begin position="82"/>
        <end position="103"/>
    </location>
</feature>
<keyword evidence="5 8" id="KW-1133">Transmembrane helix</keyword>
<proteinExistence type="predicted"/>
<dbReference type="InterPro" id="IPR044880">
    <property type="entry name" value="NCX_ion-bd_dom_sf"/>
</dbReference>
<feature type="non-terminal residue" evidence="10">
    <location>
        <position position="1"/>
    </location>
</feature>
<dbReference type="GO" id="GO:0015369">
    <property type="term" value="F:calcium:proton antiporter activity"/>
    <property type="evidence" value="ECO:0007669"/>
    <property type="project" value="TreeGrafter"/>
</dbReference>
<evidence type="ECO:0000313" key="11">
    <source>
        <dbReference type="Proteomes" id="UP000708148"/>
    </source>
</evidence>
<keyword evidence="6" id="KW-0406">Ion transport</keyword>
<keyword evidence="3" id="KW-0050">Antiport</keyword>
<feature type="transmembrane region" description="Helical" evidence="8">
    <location>
        <begin position="12"/>
        <end position="31"/>
    </location>
</feature>
<dbReference type="EMBL" id="CAJHUC010000874">
    <property type="protein sequence ID" value="CAD7698701.1"/>
    <property type="molecule type" value="Genomic_DNA"/>
</dbReference>
<comment type="subcellular location">
    <subcellularLocation>
        <location evidence="1">Endomembrane system</location>
        <topology evidence="1">Multi-pass membrane protein</topology>
    </subcellularLocation>
</comment>
<evidence type="ECO:0000256" key="1">
    <source>
        <dbReference type="ARBA" id="ARBA00004127"/>
    </source>
</evidence>
<name>A0A8S1IUU6_9CHLO</name>
<evidence type="ECO:0000259" key="9">
    <source>
        <dbReference type="Pfam" id="PF01699"/>
    </source>
</evidence>
<sequence length="148" mass="15566">MSGCCVVCLDQVLLGSKLNILLIFLPIAIALKIVEVYSGGNGATYDAVVFVVSLLALCPLAERLGFITEELAAYTNDTIGGLLNATFGNATEVIISGFALAQAKDNPTFLRVVQLSLLGSVLSNLLLVLGTAFFIGGIVHRSQSFSQE</sequence>
<accession>A0A8S1IUU6</accession>
<organism evidence="10 11">
    <name type="scientific">Ostreobium quekettii</name>
    <dbReference type="NCBI Taxonomy" id="121088"/>
    <lineage>
        <taxon>Eukaryota</taxon>
        <taxon>Viridiplantae</taxon>
        <taxon>Chlorophyta</taxon>
        <taxon>core chlorophytes</taxon>
        <taxon>Ulvophyceae</taxon>
        <taxon>TCBD clade</taxon>
        <taxon>Bryopsidales</taxon>
        <taxon>Ostreobineae</taxon>
        <taxon>Ostreobiaceae</taxon>
        <taxon>Ostreobium</taxon>
    </lineage>
</organism>
<reference evidence="10" key="1">
    <citation type="submission" date="2020-12" db="EMBL/GenBank/DDBJ databases">
        <authorList>
            <person name="Iha C."/>
        </authorList>
    </citation>
    <scope>NUCLEOTIDE SEQUENCE</scope>
</reference>
<dbReference type="InterPro" id="IPR004713">
    <property type="entry name" value="CaH_exchang"/>
</dbReference>
<dbReference type="GO" id="GO:0012505">
    <property type="term" value="C:endomembrane system"/>
    <property type="evidence" value="ECO:0007669"/>
    <property type="project" value="UniProtKB-SubCell"/>
</dbReference>
<dbReference type="AlphaFoldDB" id="A0A8S1IUU6"/>
<keyword evidence="4 8" id="KW-0812">Transmembrane</keyword>
<comment type="caution">
    <text evidence="10">The sequence shown here is derived from an EMBL/GenBank/DDBJ whole genome shotgun (WGS) entry which is preliminary data.</text>
</comment>
<evidence type="ECO:0000256" key="5">
    <source>
        <dbReference type="ARBA" id="ARBA00022989"/>
    </source>
</evidence>
<evidence type="ECO:0000313" key="10">
    <source>
        <dbReference type="EMBL" id="CAD7698701.1"/>
    </source>
</evidence>
<dbReference type="OrthoDB" id="1699231at2759"/>
<protein>
    <recommendedName>
        <fullName evidence="9">Sodium/calcium exchanger membrane region domain-containing protein</fullName>
    </recommendedName>
</protein>
<evidence type="ECO:0000256" key="2">
    <source>
        <dbReference type="ARBA" id="ARBA00022448"/>
    </source>
</evidence>
<evidence type="ECO:0000256" key="8">
    <source>
        <dbReference type="SAM" id="Phobius"/>
    </source>
</evidence>
<dbReference type="GO" id="GO:0009705">
    <property type="term" value="C:plant-type vacuole membrane"/>
    <property type="evidence" value="ECO:0007669"/>
    <property type="project" value="TreeGrafter"/>
</dbReference>
<dbReference type="Pfam" id="PF01699">
    <property type="entry name" value="Na_Ca_ex"/>
    <property type="match status" value="1"/>
</dbReference>